<proteinExistence type="predicted"/>
<protein>
    <submittedName>
        <fullName evidence="1">Atx10homo_assoc domain-containing protein</fullName>
    </submittedName>
</protein>
<accession>A0A5K3FLT8</accession>
<name>A0A5K3FLT8_MESCO</name>
<dbReference type="AlphaFoldDB" id="A0A5K3FLT8"/>
<sequence length="154" mass="17096">MVLLAARICGVFESFVIVVSLQRIHPTLLCLSNCRMTEIIRAYAGIDWQIASLAGKVICNFLYFDVDLKVEHKREDLASVKFPAVELLGQEEQAELEALLLDLTDEDLVNSVQGDTRIHGVEGDVSHHCFQRSVWSADFLSVAAHLLAIMNGKA</sequence>
<organism evidence="1">
    <name type="scientific">Mesocestoides corti</name>
    <name type="common">Flatworm</name>
    <dbReference type="NCBI Taxonomy" id="53468"/>
    <lineage>
        <taxon>Eukaryota</taxon>
        <taxon>Metazoa</taxon>
        <taxon>Spiralia</taxon>
        <taxon>Lophotrochozoa</taxon>
        <taxon>Platyhelminthes</taxon>
        <taxon>Cestoda</taxon>
        <taxon>Eucestoda</taxon>
        <taxon>Cyclophyllidea</taxon>
        <taxon>Mesocestoididae</taxon>
        <taxon>Mesocestoides</taxon>
    </lineage>
</organism>
<dbReference type="WBParaSite" id="MCU_008838-RH">
    <property type="protein sequence ID" value="MCU_008838-RH"/>
    <property type="gene ID" value="MCU_008838"/>
</dbReference>
<evidence type="ECO:0000313" key="1">
    <source>
        <dbReference type="WBParaSite" id="MCU_008838-RH"/>
    </source>
</evidence>
<reference evidence="1" key="1">
    <citation type="submission" date="2019-11" db="UniProtKB">
        <authorList>
            <consortium name="WormBaseParasite"/>
        </authorList>
    </citation>
    <scope>IDENTIFICATION</scope>
</reference>